<protein>
    <submittedName>
        <fullName evidence="1">Uncharacterized protein</fullName>
    </submittedName>
</protein>
<dbReference type="Proteomes" id="UP000001568">
    <property type="component" value="Chromosome 17"/>
</dbReference>
<keyword evidence="2" id="KW-1185">Reference proteome</keyword>
<dbReference type="EMBL" id="CP000597">
    <property type="protein sequence ID" value="ABP00502.1"/>
    <property type="molecule type" value="Genomic_DNA"/>
</dbReference>
<gene>
    <name evidence="1" type="ORF">OSTLU_28233</name>
</gene>
<name>A4S9K5_OSTLU</name>
<dbReference type="HOGENOM" id="CLU_2254678_0_0_1"/>
<evidence type="ECO:0000313" key="1">
    <source>
        <dbReference type="EMBL" id="ABP00502.1"/>
    </source>
</evidence>
<evidence type="ECO:0000313" key="2">
    <source>
        <dbReference type="Proteomes" id="UP000001568"/>
    </source>
</evidence>
<dbReference type="KEGG" id="olu:OSTLU_28233"/>
<organism evidence="1 2">
    <name type="scientific">Ostreococcus lucimarinus (strain CCE9901)</name>
    <dbReference type="NCBI Taxonomy" id="436017"/>
    <lineage>
        <taxon>Eukaryota</taxon>
        <taxon>Viridiplantae</taxon>
        <taxon>Chlorophyta</taxon>
        <taxon>Mamiellophyceae</taxon>
        <taxon>Mamiellales</taxon>
        <taxon>Bathycoccaceae</taxon>
        <taxon>Ostreococcus</taxon>
    </lineage>
</organism>
<dbReference type="AlphaFoldDB" id="A4S9K5"/>
<dbReference type="GeneID" id="5006143"/>
<reference evidence="1 2" key="1">
    <citation type="journal article" date="2007" name="Proc. Natl. Acad. Sci. U.S.A.">
        <title>The tiny eukaryote Ostreococcus provides genomic insights into the paradox of plankton speciation.</title>
        <authorList>
            <person name="Palenik B."/>
            <person name="Grimwood J."/>
            <person name="Aerts A."/>
            <person name="Rouze P."/>
            <person name="Salamov A."/>
            <person name="Putnam N."/>
            <person name="Dupont C."/>
            <person name="Jorgensen R."/>
            <person name="Derelle E."/>
            <person name="Rombauts S."/>
            <person name="Zhou K."/>
            <person name="Otillar R."/>
            <person name="Merchant S.S."/>
            <person name="Podell S."/>
            <person name="Gaasterland T."/>
            <person name="Napoli C."/>
            <person name="Gendler K."/>
            <person name="Manuell A."/>
            <person name="Tai V."/>
            <person name="Vallon O."/>
            <person name="Piganeau G."/>
            <person name="Jancek S."/>
            <person name="Heijde M."/>
            <person name="Jabbari K."/>
            <person name="Bowler C."/>
            <person name="Lohr M."/>
            <person name="Robbens S."/>
            <person name="Werner G."/>
            <person name="Dubchak I."/>
            <person name="Pazour G.J."/>
            <person name="Ren Q."/>
            <person name="Paulsen I."/>
            <person name="Delwiche C."/>
            <person name="Schmutz J."/>
            <person name="Rokhsar D."/>
            <person name="Van de Peer Y."/>
            <person name="Moreau H."/>
            <person name="Grigoriev I.V."/>
        </authorList>
    </citation>
    <scope>NUCLEOTIDE SEQUENCE [LARGE SCALE GENOMIC DNA]</scope>
    <source>
        <strain evidence="1 2">CCE9901</strain>
    </source>
</reference>
<proteinExistence type="predicted"/>
<dbReference type="Gramene" id="ABP00502">
    <property type="protein sequence ID" value="ABP00502"/>
    <property type="gene ID" value="OSTLU_28233"/>
</dbReference>
<dbReference type="RefSeq" id="XP_001422185.1">
    <property type="nucleotide sequence ID" value="XM_001422148.1"/>
</dbReference>
<accession>A4S9K5</accession>
<sequence length="104" mass="11402">MPDINQCWVNQYPSLTCLAGTFHRVVFHSSPLDADANSHETFTPGGAASINRRARPKSRATTEACVVLRSGFQILGCVSLSCTDIFELFSSRAPLPRFPELCVD</sequence>